<dbReference type="EMBL" id="CP019288">
    <property type="protein sequence ID" value="QHI35588.1"/>
    <property type="molecule type" value="Genomic_DNA"/>
</dbReference>
<protein>
    <recommendedName>
        <fullName evidence="3">DUF3592 domain-containing protein</fullName>
    </recommendedName>
</protein>
<dbReference type="AlphaFoldDB" id="A0A7L4ZFU4"/>
<evidence type="ECO:0000313" key="2">
    <source>
        <dbReference type="Proteomes" id="UP000464657"/>
    </source>
</evidence>
<name>A0A7L4ZFU4_9FLAO</name>
<evidence type="ECO:0008006" key="3">
    <source>
        <dbReference type="Google" id="ProtNLM"/>
    </source>
</evidence>
<gene>
    <name evidence="1" type="ORF">IMCC3317_09340</name>
</gene>
<dbReference type="KEGG" id="kan:IMCC3317_09340"/>
<accession>A0A7L4ZFU4</accession>
<reference evidence="1 2" key="1">
    <citation type="journal article" date="2013" name="Int. J. Syst. Evol. Microbiol.">
        <title>Kordia antarctica sp. nov., isolated from Antarctic seawater.</title>
        <authorList>
            <person name="Baek K."/>
            <person name="Choi A."/>
            <person name="Kang I."/>
            <person name="Lee K."/>
            <person name="Cho J.C."/>
        </authorList>
    </citation>
    <scope>NUCLEOTIDE SEQUENCE [LARGE SCALE GENOMIC DNA]</scope>
    <source>
        <strain evidence="1 2">IMCC3317</strain>
    </source>
</reference>
<keyword evidence="2" id="KW-1185">Reference proteome</keyword>
<organism evidence="1 2">
    <name type="scientific">Kordia antarctica</name>
    <dbReference type="NCBI Taxonomy" id="1218801"/>
    <lineage>
        <taxon>Bacteria</taxon>
        <taxon>Pseudomonadati</taxon>
        <taxon>Bacteroidota</taxon>
        <taxon>Flavobacteriia</taxon>
        <taxon>Flavobacteriales</taxon>
        <taxon>Flavobacteriaceae</taxon>
        <taxon>Kordia</taxon>
    </lineage>
</organism>
<sequence length="210" mass="24092">MTKMARQTKIVLIIGSFILLLLAISYYRNVRNDQLTENAVYTVGKVSKIFRVSGGVRTSTSYKIEYKYYYKGDWIENSGPLEATVGEVRNGKPIIGAYYSVKYDPNDLSLSKILITNRPITRDVAFKSYTKIYGNIESINPTYPGAVRVNVTYRFKDENYKVETILSKDSLPCGTLEECKESGRIKLFVSNNFPYFTDLFYKSSNRQHLE</sequence>
<proteinExistence type="predicted"/>
<evidence type="ECO:0000313" key="1">
    <source>
        <dbReference type="EMBL" id="QHI35588.1"/>
    </source>
</evidence>
<dbReference type="Proteomes" id="UP000464657">
    <property type="component" value="Chromosome"/>
</dbReference>